<evidence type="ECO:0000313" key="2">
    <source>
        <dbReference type="Proteomes" id="UP001367508"/>
    </source>
</evidence>
<sequence>MCLFPAMGPAFTKYFLRTCTAYFTHGELGLHGIVFHDHVFCGGKFKVSLVSRQMHLSLIISIRSGIVSNLSAWLLCGHVKRTIKAFSLRHKPWGTSSSIRLDAENLNMYKIFKDELHGSCMAFPLLPTFKACSVKASELSAIDHNFIATYLFMPEKNSACHLPCFVPGRCPFPSKNPNSLLDFNLRRKSSCSPKLLPLSGVLVFPSPSPKLQNEHPSLLRKVPDIEKN</sequence>
<evidence type="ECO:0000313" key="1">
    <source>
        <dbReference type="EMBL" id="KAK7323920.1"/>
    </source>
</evidence>
<keyword evidence="2" id="KW-1185">Reference proteome</keyword>
<name>A0AAN9KU37_CANGL</name>
<organism evidence="1 2">
    <name type="scientific">Canavalia gladiata</name>
    <name type="common">Sword bean</name>
    <name type="synonym">Dolichos gladiatus</name>
    <dbReference type="NCBI Taxonomy" id="3824"/>
    <lineage>
        <taxon>Eukaryota</taxon>
        <taxon>Viridiplantae</taxon>
        <taxon>Streptophyta</taxon>
        <taxon>Embryophyta</taxon>
        <taxon>Tracheophyta</taxon>
        <taxon>Spermatophyta</taxon>
        <taxon>Magnoliopsida</taxon>
        <taxon>eudicotyledons</taxon>
        <taxon>Gunneridae</taxon>
        <taxon>Pentapetalae</taxon>
        <taxon>rosids</taxon>
        <taxon>fabids</taxon>
        <taxon>Fabales</taxon>
        <taxon>Fabaceae</taxon>
        <taxon>Papilionoideae</taxon>
        <taxon>50 kb inversion clade</taxon>
        <taxon>NPAAA clade</taxon>
        <taxon>indigoferoid/millettioid clade</taxon>
        <taxon>Phaseoleae</taxon>
        <taxon>Canavalia</taxon>
    </lineage>
</organism>
<dbReference type="EMBL" id="JAYMYQ010000006">
    <property type="protein sequence ID" value="KAK7323920.1"/>
    <property type="molecule type" value="Genomic_DNA"/>
</dbReference>
<accession>A0AAN9KU37</accession>
<dbReference type="AlphaFoldDB" id="A0AAN9KU37"/>
<dbReference type="Proteomes" id="UP001367508">
    <property type="component" value="Unassembled WGS sequence"/>
</dbReference>
<proteinExistence type="predicted"/>
<protein>
    <submittedName>
        <fullName evidence="1">Uncharacterized protein</fullName>
    </submittedName>
</protein>
<gene>
    <name evidence="1" type="ORF">VNO77_27422</name>
</gene>
<reference evidence="1 2" key="1">
    <citation type="submission" date="2024-01" db="EMBL/GenBank/DDBJ databases">
        <title>The genomes of 5 underutilized Papilionoideae crops provide insights into root nodulation and disease resistanc.</title>
        <authorList>
            <person name="Jiang F."/>
        </authorList>
    </citation>
    <scope>NUCLEOTIDE SEQUENCE [LARGE SCALE GENOMIC DNA]</scope>
    <source>
        <strain evidence="1">LVBAO_FW01</strain>
        <tissue evidence="1">Leaves</tissue>
    </source>
</reference>
<comment type="caution">
    <text evidence="1">The sequence shown here is derived from an EMBL/GenBank/DDBJ whole genome shotgun (WGS) entry which is preliminary data.</text>
</comment>